<dbReference type="PANTHER" id="PTHR43772">
    <property type="entry name" value="ENDO-1,4-BETA-XYLANASE"/>
    <property type="match status" value="1"/>
</dbReference>
<dbReference type="InterPro" id="IPR052176">
    <property type="entry name" value="Glycosyl_Hydrlase_43_Enz"/>
</dbReference>
<dbReference type="Pfam" id="PF04616">
    <property type="entry name" value="Glyco_hydro_43"/>
    <property type="match status" value="1"/>
</dbReference>
<evidence type="ECO:0000313" key="7">
    <source>
        <dbReference type="EMBL" id="MDT3402010.1"/>
    </source>
</evidence>
<dbReference type="SUPFAM" id="SSF75005">
    <property type="entry name" value="Arabinanase/levansucrase/invertase"/>
    <property type="match status" value="1"/>
</dbReference>
<dbReference type="InterPro" id="IPR006710">
    <property type="entry name" value="Glyco_hydro_43"/>
</dbReference>
<name>A0ABU3GQU9_9SPHI</name>
<evidence type="ECO:0000256" key="4">
    <source>
        <dbReference type="ARBA" id="ARBA00023277"/>
    </source>
</evidence>
<accession>A0ABU3GQU9</accession>
<keyword evidence="3 6" id="KW-0378">Hydrolase</keyword>
<dbReference type="EMBL" id="JAVLVU010000001">
    <property type="protein sequence ID" value="MDT3402010.1"/>
    <property type="molecule type" value="Genomic_DNA"/>
</dbReference>
<evidence type="ECO:0000256" key="3">
    <source>
        <dbReference type="ARBA" id="ARBA00022801"/>
    </source>
</evidence>
<reference evidence="8" key="1">
    <citation type="submission" date="2023-07" db="EMBL/GenBank/DDBJ databases">
        <title>Functional and genomic diversity of the sorghum phyllosphere microbiome.</title>
        <authorList>
            <person name="Shade A."/>
        </authorList>
    </citation>
    <scope>NUCLEOTIDE SEQUENCE [LARGE SCALE GENOMIC DNA]</scope>
    <source>
        <strain evidence="8">SORGH_AS_0422</strain>
    </source>
</reference>
<dbReference type="PANTHER" id="PTHR43772:SF2">
    <property type="entry name" value="PUTATIVE (AFU_ORTHOLOGUE AFUA_2G04480)-RELATED"/>
    <property type="match status" value="1"/>
</dbReference>
<keyword evidence="2" id="KW-0858">Xylan degradation</keyword>
<dbReference type="Gene3D" id="2.115.10.20">
    <property type="entry name" value="Glycosyl hydrolase domain, family 43"/>
    <property type="match status" value="1"/>
</dbReference>
<comment type="caution">
    <text evidence="7">The sequence shown here is derived from an EMBL/GenBank/DDBJ whole genome shotgun (WGS) entry which is preliminary data.</text>
</comment>
<evidence type="ECO:0000256" key="2">
    <source>
        <dbReference type="ARBA" id="ARBA00022651"/>
    </source>
</evidence>
<gene>
    <name evidence="7" type="ORF">QE417_001082</name>
</gene>
<dbReference type="CDD" id="cd18618">
    <property type="entry name" value="GH43_Xsa43E-like"/>
    <property type="match status" value="1"/>
</dbReference>
<evidence type="ECO:0000313" key="8">
    <source>
        <dbReference type="Proteomes" id="UP001258315"/>
    </source>
</evidence>
<protein>
    <submittedName>
        <fullName evidence="7">Beta-xylosidase</fullName>
    </submittedName>
</protein>
<organism evidence="7 8">
    <name type="scientific">Mucilaginibacter terrae</name>
    <dbReference type="NCBI Taxonomy" id="1955052"/>
    <lineage>
        <taxon>Bacteria</taxon>
        <taxon>Pseudomonadati</taxon>
        <taxon>Bacteroidota</taxon>
        <taxon>Sphingobacteriia</taxon>
        <taxon>Sphingobacteriales</taxon>
        <taxon>Sphingobacteriaceae</taxon>
        <taxon>Mucilaginibacter</taxon>
    </lineage>
</organism>
<dbReference type="Proteomes" id="UP001258315">
    <property type="component" value="Unassembled WGS sequence"/>
</dbReference>
<keyword evidence="8" id="KW-1185">Reference proteome</keyword>
<evidence type="ECO:0000256" key="6">
    <source>
        <dbReference type="RuleBase" id="RU361187"/>
    </source>
</evidence>
<evidence type="ECO:0000256" key="1">
    <source>
        <dbReference type="ARBA" id="ARBA00009865"/>
    </source>
</evidence>
<proteinExistence type="inferred from homology"/>
<keyword evidence="2" id="KW-0624">Polysaccharide degradation</keyword>
<keyword evidence="5 6" id="KW-0326">Glycosidase</keyword>
<keyword evidence="4" id="KW-0119">Carbohydrate metabolism</keyword>
<dbReference type="InterPro" id="IPR023296">
    <property type="entry name" value="Glyco_hydro_beta-prop_sf"/>
</dbReference>
<sequence length="335" mass="37521">MPANACLEGHQHKPIIMMKKNLLALLLTVIISFSLKAQNPIIKDIFTADPAPIVHKGTVYLYTGHDTASVTATNYKMPDWHVFSSKDMVNWKDHGVLLSPQTFSWATGDAYAAQCIERDGKFYWFVSTFHKSNADSKGGSAIGVAVSDSPTGPFKDAIGKALITHEMTTDTKHGWKDIDPTVFIDDDGQAYLFWGNGSCKWVKLKKNMIEMDGQISVFKPQNYIEGPWVYKREKLYYLVYASAGTKPEMIEYCTATNPAGPWTYRGIIQKNVPNSFTTHPGIIDFKGKSYFFYHNGSLPTGGSYRRSICVDYMYYNPDGTIKEIVQTTEGVKPAK</sequence>
<comment type="similarity">
    <text evidence="1 6">Belongs to the glycosyl hydrolase 43 family.</text>
</comment>
<evidence type="ECO:0000256" key="5">
    <source>
        <dbReference type="ARBA" id="ARBA00023295"/>
    </source>
</evidence>